<accession>A0A9N7V6R7</accession>
<dbReference type="Proteomes" id="UP001153269">
    <property type="component" value="Unassembled WGS sequence"/>
</dbReference>
<evidence type="ECO:0000313" key="1">
    <source>
        <dbReference type="EMBL" id="CAB1443707.1"/>
    </source>
</evidence>
<protein>
    <submittedName>
        <fullName evidence="1">Uncharacterized protein</fullName>
    </submittedName>
</protein>
<sequence>MVCPPWARPCGSTHSLHHTACLPACNTGLCLVTLSPYSPHSTPVTANNSQLILCDNRGRLRAEEDARLTESVRTVGTSGCFDITLSLSQGSGCCVVNHQS</sequence>
<evidence type="ECO:0000313" key="2">
    <source>
        <dbReference type="Proteomes" id="UP001153269"/>
    </source>
</evidence>
<keyword evidence="2" id="KW-1185">Reference proteome</keyword>
<dbReference type="AlphaFoldDB" id="A0A9N7V6R7"/>
<name>A0A9N7V6R7_PLEPL</name>
<dbReference type="EMBL" id="CADEAL010003168">
    <property type="protein sequence ID" value="CAB1443707.1"/>
    <property type="molecule type" value="Genomic_DNA"/>
</dbReference>
<proteinExistence type="predicted"/>
<gene>
    <name evidence="1" type="ORF">PLEPLA_LOCUS31423</name>
</gene>
<organism evidence="1 2">
    <name type="scientific">Pleuronectes platessa</name>
    <name type="common">European plaice</name>
    <dbReference type="NCBI Taxonomy" id="8262"/>
    <lineage>
        <taxon>Eukaryota</taxon>
        <taxon>Metazoa</taxon>
        <taxon>Chordata</taxon>
        <taxon>Craniata</taxon>
        <taxon>Vertebrata</taxon>
        <taxon>Euteleostomi</taxon>
        <taxon>Actinopterygii</taxon>
        <taxon>Neopterygii</taxon>
        <taxon>Teleostei</taxon>
        <taxon>Neoteleostei</taxon>
        <taxon>Acanthomorphata</taxon>
        <taxon>Carangaria</taxon>
        <taxon>Pleuronectiformes</taxon>
        <taxon>Pleuronectoidei</taxon>
        <taxon>Pleuronectidae</taxon>
        <taxon>Pleuronectes</taxon>
    </lineage>
</organism>
<reference evidence="1" key="1">
    <citation type="submission" date="2020-03" db="EMBL/GenBank/DDBJ databases">
        <authorList>
            <person name="Weist P."/>
        </authorList>
    </citation>
    <scope>NUCLEOTIDE SEQUENCE</scope>
</reference>
<comment type="caution">
    <text evidence="1">The sequence shown here is derived from an EMBL/GenBank/DDBJ whole genome shotgun (WGS) entry which is preliminary data.</text>
</comment>